<gene>
    <name evidence="9" type="ORF">E6C55_23175</name>
</gene>
<dbReference type="Pfam" id="PF00672">
    <property type="entry name" value="HAMP"/>
    <property type="match status" value="1"/>
</dbReference>
<evidence type="ECO:0000256" key="4">
    <source>
        <dbReference type="ARBA" id="ARBA00022679"/>
    </source>
</evidence>
<dbReference type="SUPFAM" id="SSF55874">
    <property type="entry name" value="ATPase domain of HSP90 chaperone/DNA topoisomerase II/histidine kinase"/>
    <property type="match status" value="1"/>
</dbReference>
<evidence type="ECO:0000256" key="6">
    <source>
        <dbReference type="ARBA" id="ARBA00023136"/>
    </source>
</evidence>
<protein>
    <submittedName>
        <fullName evidence="9">Sensor histidine kinase</fullName>
    </submittedName>
</protein>
<evidence type="ECO:0000256" key="3">
    <source>
        <dbReference type="ARBA" id="ARBA00022553"/>
    </source>
</evidence>
<dbReference type="InterPro" id="IPR003660">
    <property type="entry name" value="HAMP_dom"/>
</dbReference>
<keyword evidence="3" id="KW-0597">Phosphoprotein</keyword>
<dbReference type="Pfam" id="PF06580">
    <property type="entry name" value="His_kinase"/>
    <property type="match status" value="1"/>
</dbReference>
<name>A0A4S4BLG4_9BACL</name>
<comment type="caution">
    <text evidence="9">The sequence shown here is derived from an EMBL/GenBank/DDBJ whole genome shotgun (WGS) entry which is preliminary data.</text>
</comment>
<keyword evidence="6 7" id="KW-0472">Membrane</keyword>
<evidence type="ECO:0000256" key="5">
    <source>
        <dbReference type="ARBA" id="ARBA00022777"/>
    </source>
</evidence>
<dbReference type="GO" id="GO:0000155">
    <property type="term" value="F:phosphorelay sensor kinase activity"/>
    <property type="evidence" value="ECO:0007669"/>
    <property type="project" value="InterPro"/>
</dbReference>
<dbReference type="InterPro" id="IPR036890">
    <property type="entry name" value="HATPase_C_sf"/>
</dbReference>
<evidence type="ECO:0000256" key="2">
    <source>
        <dbReference type="ARBA" id="ARBA00022475"/>
    </source>
</evidence>
<dbReference type="AlphaFoldDB" id="A0A4S4BLG4"/>
<accession>A0A4S4BLG4</accession>
<feature type="domain" description="HAMP" evidence="8">
    <location>
        <begin position="334"/>
        <end position="386"/>
    </location>
</feature>
<dbReference type="Proteomes" id="UP000310636">
    <property type="component" value="Unassembled WGS sequence"/>
</dbReference>
<dbReference type="SMART" id="SM00304">
    <property type="entry name" value="HAMP"/>
    <property type="match status" value="1"/>
</dbReference>
<dbReference type="Gene3D" id="1.10.8.500">
    <property type="entry name" value="HAMP domain in histidine kinase"/>
    <property type="match status" value="1"/>
</dbReference>
<dbReference type="InterPro" id="IPR010559">
    <property type="entry name" value="Sig_transdc_His_kin_internal"/>
</dbReference>
<keyword evidence="7" id="KW-1133">Transmembrane helix</keyword>
<dbReference type="Gene3D" id="3.30.565.10">
    <property type="entry name" value="Histidine kinase-like ATPase, C-terminal domain"/>
    <property type="match status" value="1"/>
</dbReference>
<dbReference type="EMBL" id="SSOB01000035">
    <property type="protein sequence ID" value="THF75011.1"/>
    <property type="molecule type" value="Genomic_DNA"/>
</dbReference>
<evidence type="ECO:0000259" key="8">
    <source>
        <dbReference type="PROSITE" id="PS50885"/>
    </source>
</evidence>
<proteinExistence type="predicted"/>
<evidence type="ECO:0000256" key="1">
    <source>
        <dbReference type="ARBA" id="ARBA00004651"/>
    </source>
</evidence>
<feature type="transmembrane region" description="Helical" evidence="7">
    <location>
        <begin position="21"/>
        <end position="42"/>
    </location>
</feature>
<dbReference type="SUPFAM" id="SSF158472">
    <property type="entry name" value="HAMP domain-like"/>
    <property type="match status" value="1"/>
</dbReference>
<dbReference type="InterPro" id="IPR050640">
    <property type="entry name" value="Bact_2-comp_sensor_kinase"/>
</dbReference>
<dbReference type="PANTHER" id="PTHR34220:SF7">
    <property type="entry name" value="SENSOR HISTIDINE KINASE YPDA"/>
    <property type="match status" value="1"/>
</dbReference>
<reference evidence="9 10" key="1">
    <citation type="submission" date="2019-04" db="EMBL/GenBank/DDBJ databases">
        <title>Cohnella sp. nov. isolated from preserved vegetables.</title>
        <authorList>
            <person name="Lin S.-Y."/>
            <person name="Hung M.-H."/>
            <person name="Young C.-C."/>
        </authorList>
    </citation>
    <scope>NUCLEOTIDE SEQUENCE [LARGE SCALE GENOMIC DNA]</scope>
    <source>
        <strain evidence="9 10">CC-MHH1044</strain>
    </source>
</reference>
<dbReference type="OrthoDB" id="9776552at2"/>
<dbReference type="GO" id="GO:0005886">
    <property type="term" value="C:plasma membrane"/>
    <property type="evidence" value="ECO:0007669"/>
    <property type="project" value="UniProtKB-SubCell"/>
</dbReference>
<keyword evidence="2" id="KW-1003">Cell membrane</keyword>
<comment type="subcellular location">
    <subcellularLocation>
        <location evidence="1">Cell membrane</location>
        <topology evidence="1">Multi-pass membrane protein</topology>
    </subcellularLocation>
</comment>
<evidence type="ECO:0000313" key="10">
    <source>
        <dbReference type="Proteomes" id="UP000310636"/>
    </source>
</evidence>
<dbReference type="CDD" id="cd18774">
    <property type="entry name" value="PDC2_HK_sensor"/>
    <property type="match status" value="1"/>
</dbReference>
<sequence length="628" mass="69589">MKALTIWTALRRYVQRSIYRKILLSFFFIIFLTITVLVANFYSRTAGDLRRQSIETTERLTQQSADTLGLYLNNVRNFAWSYFGDKDFQGFVLGLGSDPVAYSDYTGKFNQFAQDNPIVTEIVVSQLDGFSLRAGSSTAITSQEERERLEGLASEENGKGAWQSSQTYDRQSGTMVNTLTFVQAVRNISSYSPGPIIGVMTYELSYSFLQQWLGEAAGGGTSQFYIIDWENGNVVYSEQQAMINQPMLDDSEIADVHGSATAGYFYSRARIGGEASEGLALVAYKKLPGTSWMLVSWSSVQSLQQPVNDFTKRTLILGCLCFLVAIALAGVIARRIVIPLKELNRGLKAIEYGNYGVNLPIRSQDEVGYLSTSFNRMAAEINRLILKVYETEMVKKDMEIKSLQSQINPHFLYNTLGIIDSLATMDGNRRISAISQSLARMFRYNISGGDQATLAEEMEQIRLYLYIQQVRFEARLDHTVYVEPGIESIRIPKLLIQPLVENCIQHGIRPSLSGGTVRVEATMNEAGGIQIQVWNNGCPIDPERQEWLSGLLQAGYKSGLEAGASGEGASGLPRESIGLRNVQSRVRMVYGTGAGLAFESNPATGTTFTLTLGTVSDGEEAEHENDRA</sequence>
<dbReference type="CDD" id="cd06225">
    <property type="entry name" value="HAMP"/>
    <property type="match status" value="1"/>
</dbReference>
<evidence type="ECO:0000256" key="7">
    <source>
        <dbReference type="SAM" id="Phobius"/>
    </source>
</evidence>
<dbReference type="Pfam" id="PF02518">
    <property type="entry name" value="HATPase_c"/>
    <property type="match status" value="1"/>
</dbReference>
<keyword evidence="10" id="KW-1185">Reference proteome</keyword>
<evidence type="ECO:0000313" key="9">
    <source>
        <dbReference type="EMBL" id="THF75011.1"/>
    </source>
</evidence>
<dbReference type="Gene3D" id="3.30.450.20">
    <property type="entry name" value="PAS domain"/>
    <property type="match status" value="1"/>
</dbReference>
<dbReference type="RefSeq" id="WP_136372202.1">
    <property type="nucleotide sequence ID" value="NZ_SSOB01000035.1"/>
</dbReference>
<dbReference type="PANTHER" id="PTHR34220">
    <property type="entry name" value="SENSOR HISTIDINE KINASE YPDA"/>
    <property type="match status" value="1"/>
</dbReference>
<keyword evidence="7" id="KW-0812">Transmembrane</keyword>
<dbReference type="InterPro" id="IPR003594">
    <property type="entry name" value="HATPase_dom"/>
</dbReference>
<organism evidence="9 10">
    <name type="scientific">Cohnella fermenti</name>
    <dbReference type="NCBI Taxonomy" id="2565925"/>
    <lineage>
        <taxon>Bacteria</taxon>
        <taxon>Bacillati</taxon>
        <taxon>Bacillota</taxon>
        <taxon>Bacilli</taxon>
        <taxon>Bacillales</taxon>
        <taxon>Paenibacillaceae</taxon>
        <taxon>Cohnella</taxon>
    </lineage>
</organism>
<dbReference type="SMART" id="SM00387">
    <property type="entry name" value="HATPase_c"/>
    <property type="match status" value="1"/>
</dbReference>
<keyword evidence="5 9" id="KW-0418">Kinase</keyword>
<dbReference type="PROSITE" id="PS50885">
    <property type="entry name" value="HAMP"/>
    <property type="match status" value="1"/>
</dbReference>
<keyword evidence="4" id="KW-0808">Transferase</keyword>